<proteinExistence type="predicted"/>
<keyword evidence="3" id="KW-1185">Reference proteome</keyword>
<dbReference type="AlphaFoldDB" id="A0AA89B178"/>
<feature type="region of interest" description="Disordered" evidence="1">
    <location>
        <begin position="107"/>
        <end position="156"/>
    </location>
</feature>
<evidence type="ECO:0000313" key="2">
    <source>
        <dbReference type="EMBL" id="KAK3021332.1"/>
    </source>
</evidence>
<dbReference type="Proteomes" id="UP001188597">
    <property type="component" value="Unassembled WGS sequence"/>
</dbReference>
<gene>
    <name evidence="2" type="ORF">RJ639_047075</name>
</gene>
<organism evidence="2 3">
    <name type="scientific">Escallonia herrerae</name>
    <dbReference type="NCBI Taxonomy" id="1293975"/>
    <lineage>
        <taxon>Eukaryota</taxon>
        <taxon>Viridiplantae</taxon>
        <taxon>Streptophyta</taxon>
        <taxon>Embryophyta</taxon>
        <taxon>Tracheophyta</taxon>
        <taxon>Spermatophyta</taxon>
        <taxon>Magnoliopsida</taxon>
        <taxon>eudicotyledons</taxon>
        <taxon>Gunneridae</taxon>
        <taxon>Pentapetalae</taxon>
        <taxon>asterids</taxon>
        <taxon>campanulids</taxon>
        <taxon>Escalloniales</taxon>
        <taxon>Escalloniaceae</taxon>
        <taxon>Escallonia</taxon>
    </lineage>
</organism>
<evidence type="ECO:0000256" key="1">
    <source>
        <dbReference type="SAM" id="MobiDB-lite"/>
    </source>
</evidence>
<feature type="region of interest" description="Disordered" evidence="1">
    <location>
        <begin position="26"/>
        <end position="48"/>
    </location>
</feature>
<feature type="compositionally biased region" description="Polar residues" evidence="1">
    <location>
        <begin position="26"/>
        <end position="40"/>
    </location>
</feature>
<name>A0AA89B178_9ASTE</name>
<dbReference type="EMBL" id="JAVXUP010000765">
    <property type="protein sequence ID" value="KAK3021332.1"/>
    <property type="molecule type" value="Genomic_DNA"/>
</dbReference>
<comment type="caution">
    <text evidence="2">The sequence shown here is derived from an EMBL/GenBank/DDBJ whole genome shotgun (WGS) entry which is preliminary data.</text>
</comment>
<evidence type="ECO:0000313" key="3">
    <source>
        <dbReference type="Proteomes" id="UP001188597"/>
    </source>
</evidence>
<sequence>MVYDNTVIKHCGPEALMNFSLYENKGSSSSLKPSAIQNTPCRPYEGDPQTKKCGEYSLTKAQHGNSSAVHSSFASQPSDLHLHLTSRSSYGHKYRSVANLTFDPEEKGKKHVTRSGSCYRRDPLVEDSIDSSPAQAAKAETPRRSIHRKKTPEFRT</sequence>
<protein>
    <submittedName>
        <fullName evidence="2">Uncharacterized protein</fullName>
    </submittedName>
</protein>
<reference evidence="2" key="1">
    <citation type="submission" date="2022-12" db="EMBL/GenBank/DDBJ databases">
        <title>Draft genome assemblies for two species of Escallonia (Escalloniales).</title>
        <authorList>
            <person name="Chanderbali A."/>
            <person name="Dervinis C."/>
            <person name="Anghel I."/>
            <person name="Soltis D."/>
            <person name="Soltis P."/>
            <person name="Zapata F."/>
        </authorList>
    </citation>
    <scope>NUCLEOTIDE SEQUENCE</scope>
    <source>
        <strain evidence="2">UCBG64.0493</strain>
        <tissue evidence="2">Leaf</tissue>
    </source>
</reference>
<accession>A0AA89B178</accession>